<keyword evidence="2" id="KW-1185">Reference proteome</keyword>
<reference evidence="1 2" key="1">
    <citation type="submission" date="2021-06" db="EMBL/GenBank/DDBJ databases">
        <title>Caerostris extrusa draft genome.</title>
        <authorList>
            <person name="Kono N."/>
            <person name="Arakawa K."/>
        </authorList>
    </citation>
    <scope>NUCLEOTIDE SEQUENCE [LARGE SCALE GENOMIC DNA]</scope>
</reference>
<gene>
    <name evidence="1" type="ORF">CEXT_809731</name>
</gene>
<proteinExistence type="predicted"/>
<dbReference type="EMBL" id="BPLR01013934">
    <property type="protein sequence ID" value="GIY64877.1"/>
    <property type="molecule type" value="Genomic_DNA"/>
</dbReference>
<dbReference type="AlphaFoldDB" id="A0AAV4V3T3"/>
<organism evidence="1 2">
    <name type="scientific">Caerostris extrusa</name>
    <name type="common">Bark spider</name>
    <name type="synonym">Caerostris bankana</name>
    <dbReference type="NCBI Taxonomy" id="172846"/>
    <lineage>
        <taxon>Eukaryota</taxon>
        <taxon>Metazoa</taxon>
        <taxon>Ecdysozoa</taxon>
        <taxon>Arthropoda</taxon>
        <taxon>Chelicerata</taxon>
        <taxon>Arachnida</taxon>
        <taxon>Araneae</taxon>
        <taxon>Araneomorphae</taxon>
        <taxon>Entelegynae</taxon>
        <taxon>Araneoidea</taxon>
        <taxon>Araneidae</taxon>
        <taxon>Caerostris</taxon>
    </lineage>
</organism>
<evidence type="ECO:0000313" key="2">
    <source>
        <dbReference type="Proteomes" id="UP001054945"/>
    </source>
</evidence>
<name>A0AAV4V3T3_CAEEX</name>
<comment type="caution">
    <text evidence="1">The sequence shown here is derived from an EMBL/GenBank/DDBJ whole genome shotgun (WGS) entry which is preliminary data.</text>
</comment>
<dbReference type="Proteomes" id="UP001054945">
    <property type="component" value="Unassembled WGS sequence"/>
</dbReference>
<accession>A0AAV4V3T3</accession>
<protein>
    <submittedName>
        <fullName evidence="1">Uncharacterized protein</fullName>
    </submittedName>
</protein>
<sequence length="71" mass="8133">MTSTLRNGKNEKSAGKLRGKKIMGYRSLVKLSPKSSDLVMARVLKFWQWPDLLYWNSKTGRDAAYHIKSST</sequence>
<evidence type="ECO:0000313" key="1">
    <source>
        <dbReference type="EMBL" id="GIY64877.1"/>
    </source>
</evidence>